<comment type="caution">
    <text evidence="1">The sequence shown here is derived from an EMBL/GenBank/DDBJ whole genome shotgun (WGS) entry which is preliminary data.</text>
</comment>
<dbReference type="EMBL" id="JAKKPZ010000021">
    <property type="protein sequence ID" value="KAI1711572.1"/>
    <property type="molecule type" value="Genomic_DNA"/>
</dbReference>
<keyword evidence="2" id="KW-1185">Reference proteome</keyword>
<evidence type="ECO:0000313" key="2">
    <source>
        <dbReference type="Proteomes" id="UP001201812"/>
    </source>
</evidence>
<protein>
    <submittedName>
        <fullName evidence="1">Uncharacterized protein</fullName>
    </submittedName>
</protein>
<dbReference type="Proteomes" id="UP001201812">
    <property type="component" value="Unassembled WGS sequence"/>
</dbReference>
<sequence length="91" mass="10848">MIHFAAMCPMSECKDFEPKEPFGSFHHGNYWPLADPNMENCKKYNQYERCIDDNTEWWQLTDCDILKNHAYRAECDRLGNFKLYAMTCVII</sequence>
<gene>
    <name evidence="1" type="ORF">DdX_10034</name>
</gene>
<evidence type="ECO:0000313" key="1">
    <source>
        <dbReference type="EMBL" id="KAI1711572.1"/>
    </source>
</evidence>
<organism evidence="1 2">
    <name type="scientific">Ditylenchus destructor</name>
    <dbReference type="NCBI Taxonomy" id="166010"/>
    <lineage>
        <taxon>Eukaryota</taxon>
        <taxon>Metazoa</taxon>
        <taxon>Ecdysozoa</taxon>
        <taxon>Nematoda</taxon>
        <taxon>Chromadorea</taxon>
        <taxon>Rhabditida</taxon>
        <taxon>Tylenchina</taxon>
        <taxon>Tylenchomorpha</taxon>
        <taxon>Sphaerularioidea</taxon>
        <taxon>Anguinidae</taxon>
        <taxon>Anguininae</taxon>
        <taxon>Ditylenchus</taxon>
    </lineage>
</organism>
<reference evidence="1" key="1">
    <citation type="submission" date="2022-01" db="EMBL/GenBank/DDBJ databases">
        <title>Genome Sequence Resource for Two Populations of Ditylenchus destructor, the Migratory Endoparasitic Phytonematode.</title>
        <authorList>
            <person name="Zhang H."/>
            <person name="Lin R."/>
            <person name="Xie B."/>
        </authorList>
    </citation>
    <scope>NUCLEOTIDE SEQUENCE</scope>
    <source>
        <strain evidence="1">BazhouSP</strain>
    </source>
</reference>
<proteinExistence type="predicted"/>
<dbReference type="AlphaFoldDB" id="A0AAD4N3C3"/>
<name>A0AAD4N3C3_9BILA</name>
<accession>A0AAD4N3C3</accession>